<dbReference type="SUPFAM" id="SSF51316">
    <property type="entry name" value="Mss4-like"/>
    <property type="match status" value="1"/>
</dbReference>
<dbReference type="AlphaFoldDB" id="A0AA35RR49"/>
<dbReference type="GO" id="GO:0046872">
    <property type="term" value="F:metal ion binding"/>
    <property type="evidence" value="ECO:0007669"/>
    <property type="project" value="UniProtKB-KW"/>
</dbReference>
<dbReference type="Gene3D" id="2.170.150.20">
    <property type="entry name" value="Peptide methionine sulfoxide reductase"/>
    <property type="match status" value="1"/>
</dbReference>
<evidence type="ECO:0000313" key="10">
    <source>
        <dbReference type="Proteomes" id="UP001174909"/>
    </source>
</evidence>
<evidence type="ECO:0000259" key="8">
    <source>
        <dbReference type="PROSITE" id="PS51790"/>
    </source>
</evidence>
<keyword evidence="6" id="KW-0732">Signal</keyword>
<dbReference type="PROSITE" id="PS51790">
    <property type="entry name" value="MSRB"/>
    <property type="match status" value="1"/>
</dbReference>
<keyword evidence="3 6" id="KW-0862">Zinc</keyword>
<comment type="caution">
    <text evidence="9">The sequence shown here is derived from an EMBL/GenBank/DDBJ whole genome shotgun (WGS) entry which is preliminary data.</text>
</comment>
<dbReference type="InterPro" id="IPR028427">
    <property type="entry name" value="Met_Sox_Rdtase_MsrB"/>
</dbReference>
<evidence type="ECO:0000256" key="7">
    <source>
        <dbReference type="SAM" id="MobiDB-lite"/>
    </source>
</evidence>
<dbReference type="NCBIfam" id="TIGR00357">
    <property type="entry name" value="peptide-methionine (R)-S-oxide reductase MsrB"/>
    <property type="match status" value="1"/>
</dbReference>
<keyword evidence="4 6" id="KW-0560">Oxidoreductase</keyword>
<keyword evidence="2 6" id="KW-0479">Metal-binding</keyword>
<dbReference type="Proteomes" id="UP001174909">
    <property type="component" value="Unassembled WGS sequence"/>
</dbReference>
<dbReference type="PANTHER" id="PTHR10173">
    <property type="entry name" value="METHIONINE SULFOXIDE REDUCTASE"/>
    <property type="match status" value="1"/>
</dbReference>
<proteinExistence type="inferred from homology"/>
<gene>
    <name evidence="9" type="ORF">GBAR_LOCUS9952</name>
</gene>
<evidence type="ECO:0000313" key="9">
    <source>
        <dbReference type="EMBL" id="CAI8016198.1"/>
    </source>
</evidence>
<comment type="catalytic activity">
    <reaction evidence="5 6">
        <text>L-methionyl-[protein] + [thioredoxin]-disulfide + H2O = L-methionyl-(R)-S-oxide-[protein] + [thioredoxin]-dithiol</text>
        <dbReference type="Rhea" id="RHEA:24164"/>
        <dbReference type="Rhea" id="RHEA-COMP:10698"/>
        <dbReference type="Rhea" id="RHEA-COMP:10700"/>
        <dbReference type="Rhea" id="RHEA-COMP:12313"/>
        <dbReference type="Rhea" id="RHEA-COMP:12314"/>
        <dbReference type="ChEBI" id="CHEBI:15377"/>
        <dbReference type="ChEBI" id="CHEBI:16044"/>
        <dbReference type="ChEBI" id="CHEBI:29950"/>
        <dbReference type="ChEBI" id="CHEBI:45764"/>
        <dbReference type="ChEBI" id="CHEBI:50058"/>
        <dbReference type="EC" id="1.8.4.12"/>
    </reaction>
</comment>
<organism evidence="9 10">
    <name type="scientific">Geodia barretti</name>
    <name type="common">Barrett's horny sponge</name>
    <dbReference type="NCBI Taxonomy" id="519541"/>
    <lineage>
        <taxon>Eukaryota</taxon>
        <taxon>Metazoa</taxon>
        <taxon>Porifera</taxon>
        <taxon>Demospongiae</taxon>
        <taxon>Heteroscleromorpha</taxon>
        <taxon>Tetractinellida</taxon>
        <taxon>Astrophorina</taxon>
        <taxon>Geodiidae</taxon>
        <taxon>Geodia</taxon>
    </lineage>
</organism>
<feature type="chain" id="PRO_5041487513" description="Peptide-methionine (R)-S-oxide reductase" evidence="6">
    <location>
        <begin position="32"/>
        <end position="213"/>
    </location>
</feature>
<dbReference type="GO" id="GO:0033743">
    <property type="term" value="F:peptide-methionine (R)-S-oxide reductase activity"/>
    <property type="evidence" value="ECO:0007669"/>
    <property type="project" value="UniProtKB-EC"/>
</dbReference>
<evidence type="ECO:0000256" key="3">
    <source>
        <dbReference type="ARBA" id="ARBA00022833"/>
    </source>
</evidence>
<evidence type="ECO:0000256" key="5">
    <source>
        <dbReference type="ARBA" id="ARBA00048488"/>
    </source>
</evidence>
<evidence type="ECO:0000256" key="2">
    <source>
        <dbReference type="ARBA" id="ARBA00022723"/>
    </source>
</evidence>
<comment type="cofactor">
    <cofactor evidence="6">
        <name>Zn(2+)</name>
        <dbReference type="ChEBI" id="CHEBI:29105"/>
    </cofactor>
    <text evidence="6">Binds 1 zinc ion per subunit.</text>
</comment>
<dbReference type="FunFam" id="2.170.150.20:FF:000001">
    <property type="entry name" value="Peptide methionine sulfoxide reductase MsrB"/>
    <property type="match status" value="1"/>
</dbReference>
<evidence type="ECO:0000256" key="4">
    <source>
        <dbReference type="ARBA" id="ARBA00023002"/>
    </source>
</evidence>
<sequence>MLRKFRFFSPRSLVLALRVSTSLLVCRPVSASTAVFMGNSGPGKEKVPLYTAAPEPKVKFTEDELRQKLTPEEYRVTQQKGTERAGTGPNLNVKEDGVFSCVVCGNRLFETEDKFDSSTGWPSFSDVVSKSNSVVRVVDESHGMRRVEVICGQCGAHLGHVFEDGPREKTGQRYCINGSCMRFSGKAGEENPEPPPPEEARGDAETPAAKTDN</sequence>
<dbReference type="EMBL" id="CASHTH010001506">
    <property type="protein sequence ID" value="CAI8016198.1"/>
    <property type="molecule type" value="Genomic_DNA"/>
</dbReference>
<reference evidence="9" key="1">
    <citation type="submission" date="2023-03" db="EMBL/GenBank/DDBJ databases">
        <authorList>
            <person name="Steffen K."/>
            <person name="Cardenas P."/>
        </authorList>
    </citation>
    <scope>NUCLEOTIDE SEQUENCE</scope>
</reference>
<name>A0AA35RR49_GEOBA</name>
<feature type="region of interest" description="Disordered" evidence="7">
    <location>
        <begin position="185"/>
        <end position="213"/>
    </location>
</feature>
<comment type="similarity">
    <text evidence="1 6">Belongs to the MsrB Met sulfoxide reductase family.</text>
</comment>
<dbReference type="GO" id="GO:0005737">
    <property type="term" value="C:cytoplasm"/>
    <property type="evidence" value="ECO:0007669"/>
    <property type="project" value="TreeGrafter"/>
</dbReference>
<comment type="function">
    <text evidence="6">Methionine-sulfoxide reductase that specifically reduces methionine (R)-sulfoxide back to methionine. While in many cases methionine oxidation is the result of random oxidation following oxidative stress, methionine oxidation is also a post-translational modification that takes place on specific residues.</text>
</comment>
<dbReference type="GO" id="GO:0006979">
    <property type="term" value="P:response to oxidative stress"/>
    <property type="evidence" value="ECO:0007669"/>
    <property type="project" value="InterPro"/>
</dbReference>
<keyword evidence="10" id="KW-1185">Reference proteome</keyword>
<dbReference type="GO" id="GO:0030091">
    <property type="term" value="P:protein repair"/>
    <property type="evidence" value="ECO:0007669"/>
    <property type="project" value="InterPro"/>
</dbReference>
<accession>A0AA35RR49</accession>
<protein>
    <recommendedName>
        <fullName evidence="6">Peptide-methionine (R)-S-oxide reductase</fullName>
        <ecNumber evidence="6">1.8.4.12</ecNumber>
    </recommendedName>
</protein>
<dbReference type="InterPro" id="IPR002579">
    <property type="entry name" value="Met_Sox_Rdtase_MsrB_dom"/>
</dbReference>
<feature type="domain" description="MsrB" evidence="8">
    <location>
        <begin position="62"/>
        <end position="186"/>
    </location>
</feature>
<evidence type="ECO:0000256" key="6">
    <source>
        <dbReference type="RuleBase" id="RU365044"/>
    </source>
</evidence>
<dbReference type="InterPro" id="IPR011057">
    <property type="entry name" value="Mss4-like_sf"/>
</dbReference>
<feature type="signal peptide" evidence="6">
    <location>
        <begin position="1"/>
        <end position="31"/>
    </location>
</feature>
<evidence type="ECO:0000256" key="1">
    <source>
        <dbReference type="ARBA" id="ARBA00007174"/>
    </source>
</evidence>
<dbReference type="PANTHER" id="PTHR10173:SF52">
    <property type="entry name" value="METHIONINE-R-SULFOXIDE REDUCTASE B1"/>
    <property type="match status" value="1"/>
</dbReference>
<dbReference type="EC" id="1.8.4.12" evidence="6"/>
<dbReference type="Pfam" id="PF01641">
    <property type="entry name" value="SelR"/>
    <property type="match status" value="1"/>
</dbReference>